<dbReference type="GO" id="GO:0005744">
    <property type="term" value="C:TIM23 mitochondrial import inner membrane translocase complex"/>
    <property type="evidence" value="ECO:0000318"/>
    <property type="project" value="GO_Central"/>
</dbReference>
<name>A2FE18_TRIV3</name>
<reference evidence="9" key="2">
    <citation type="journal article" date="2007" name="Science">
        <title>Draft genome sequence of the sexually transmitted pathogen Trichomonas vaginalis.</title>
        <authorList>
            <person name="Carlton J.M."/>
            <person name="Hirt R.P."/>
            <person name="Silva J.C."/>
            <person name="Delcher A.L."/>
            <person name="Schatz M."/>
            <person name="Zhao Q."/>
            <person name="Wortman J.R."/>
            <person name="Bidwell S.L."/>
            <person name="Alsmark U.C.M."/>
            <person name="Besteiro S."/>
            <person name="Sicheritz-Ponten T."/>
            <person name="Noel C.J."/>
            <person name="Dacks J.B."/>
            <person name="Foster P.G."/>
            <person name="Simillion C."/>
            <person name="Van de Peer Y."/>
            <person name="Miranda-Saavedra D."/>
            <person name="Barton G.J."/>
            <person name="Westrop G.D."/>
            <person name="Mueller S."/>
            <person name="Dessi D."/>
            <person name="Fiori P.L."/>
            <person name="Ren Q."/>
            <person name="Paulsen I."/>
            <person name="Zhang H."/>
            <person name="Bastida-Corcuera F.D."/>
            <person name="Simoes-Barbosa A."/>
            <person name="Brown M.T."/>
            <person name="Hayes R.D."/>
            <person name="Mukherjee M."/>
            <person name="Okumura C.Y."/>
            <person name="Schneider R."/>
            <person name="Smith A.J."/>
            <person name="Vanacova S."/>
            <person name="Villalvazo M."/>
            <person name="Haas B.J."/>
            <person name="Pertea M."/>
            <person name="Feldblyum T.V."/>
            <person name="Utterback T.R."/>
            <person name="Shu C.L."/>
            <person name="Osoegawa K."/>
            <person name="de Jong P.J."/>
            <person name="Hrdy I."/>
            <person name="Horvathova L."/>
            <person name="Zubacova Z."/>
            <person name="Dolezal P."/>
            <person name="Malik S.B."/>
            <person name="Logsdon J.M. Jr."/>
            <person name="Henze K."/>
            <person name="Gupta A."/>
            <person name="Wang C.C."/>
            <person name="Dunne R.L."/>
            <person name="Upcroft J.A."/>
            <person name="Upcroft P."/>
            <person name="White O."/>
            <person name="Salzberg S.L."/>
            <person name="Tang P."/>
            <person name="Chiu C.-H."/>
            <person name="Lee Y.-S."/>
            <person name="Embley T.M."/>
            <person name="Coombs G.H."/>
            <person name="Mottram J.C."/>
            <person name="Tachezy J."/>
            <person name="Fraser-Liggett C.M."/>
            <person name="Johnson P.J."/>
        </authorList>
    </citation>
    <scope>NUCLEOTIDE SEQUENCE [LARGE SCALE GENOMIC DNA]</scope>
    <source>
        <strain evidence="9">G3</strain>
    </source>
</reference>
<evidence type="ECO:0000256" key="7">
    <source>
        <dbReference type="ARBA" id="ARBA00023128"/>
    </source>
</evidence>
<evidence type="ECO:0000256" key="4">
    <source>
        <dbReference type="ARBA" id="ARBA00022792"/>
    </source>
</evidence>
<reference evidence="9" key="1">
    <citation type="submission" date="2006-10" db="EMBL/GenBank/DDBJ databases">
        <authorList>
            <person name="Amadeo P."/>
            <person name="Zhao Q."/>
            <person name="Wortman J."/>
            <person name="Fraser-Liggett C."/>
            <person name="Carlton J."/>
        </authorList>
    </citation>
    <scope>NUCLEOTIDE SEQUENCE</scope>
    <source>
        <strain evidence="9">G3</strain>
    </source>
</reference>
<dbReference type="InParanoid" id="A2FE18"/>
<evidence type="ECO:0000256" key="2">
    <source>
        <dbReference type="ARBA" id="ARBA00008817"/>
    </source>
</evidence>
<dbReference type="VEuPathDB" id="TrichDB:TVAG_470110"/>
<organism evidence="9 10">
    <name type="scientific">Trichomonas vaginalis (strain ATCC PRA-98 / G3)</name>
    <dbReference type="NCBI Taxonomy" id="412133"/>
    <lineage>
        <taxon>Eukaryota</taxon>
        <taxon>Metamonada</taxon>
        <taxon>Parabasalia</taxon>
        <taxon>Trichomonadida</taxon>
        <taxon>Trichomonadidae</taxon>
        <taxon>Trichomonas</taxon>
    </lineage>
</organism>
<dbReference type="OMA" id="CSTFING"/>
<dbReference type="GO" id="GO:0030150">
    <property type="term" value="P:protein import into mitochondrial matrix"/>
    <property type="evidence" value="ECO:0000318"/>
    <property type="project" value="GO_Central"/>
</dbReference>
<keyword evidence="8" id="KW-0472">Membrane</keyword>
<dbReference type="PANTHER" id="PTHR12388">
    <property type="entry name" value="MITOCHONDRIA ASSOCIATED GRANULOCYTE MACROPHAGE CSF SIGNALING MOLECULE"/>
    <property type="match status" value="1"/>
</dbReference>
<protein>
    <submittedName>
        <fullName evidence="9">Uncharacterized protein</fullName>
    </submittedName>
</protein>
<gene>
    <name evidence="9" type="ORF">TVAG_470110</name>
</gene>
<keyword evidence="10" id="KW-1185">Reference proteome</keyword>
<dbReference type="Gene3D" id="1.10.287.110">
    <property type="entry name" value="DnaJ domain"/>
    <property type="match status" value="1"/>
</dbReference>
<dbReference type="KEGG" id="tva:4754622"/>
<dbReference type="EMBL" id="DS113741">
    <property type="protein sequence ID" value="EAX96846.1"/>
    <property type="molecule type" value="Genomic_DNA"/>
</dbReference>
<comment type="similarity">
    <text evidence="2">Belongs to the TIM16/PAM16 family.</text>
</comment>
<comment type="subcellular location">
    <subcellularLocation>
        <location evidence="1">Mitochondrion inner membrane</location>
        <topology evidence="1">Peripheral membrane protein</topology>
    </subcellularLocation>
</comment>
<dbReference type="VEuPathDB" id="TrichDB:TVAGG3_0553510"/>
<keyword evidence="6" id="KW-0811">Translocation</keyword>
<dbReference type="Proteomes" id="UP000001542">
    <property type="component" value="Unassembled WGS sequence"/>
</dbReference>
<proteinExistence type="inferred from homology"/>
<evidence type="ECO:0000256" key="3">
    <source>
        <dbReference type="ARBA" id="ARBA00022448"/>
    </source>
</evidence>
<dbReference type="InterPro" id="IPR036869">
    <property type="entry name" value="J_dom_sf"/>
</dbReference>
<evidence type="ECO:0000256" key="6">
    <source>
        <dbReference type="ARBA" id="ARBA00023010"/>
    </source>
</evidence>
<dbReference type="AlphaFoldDB" id="A2FE18"/>
<sequence length="111" mass="12208">MVIVELAGLVISSTKVVCSTFINGFKHAAAANAPNGNAFQKFAGAVFGIQFQTRMMPDEARQILGFEQKDKLDIKSIKEHLDRMIKLNDLEKGGSPYLNERFIAASHVLAK</sequence>
<dbReference type="TCDB" id="3.A.8.1.2">
    <property type="family name" value="the mitochondrial protein translocase (mpt) family"/>
</dbReference>
<keyword evidence="3" id="KW-0813">Transport</keyword>
<dbReference type="PANTHER" id="PTHR12388:SF0">
    <property type="entry name" value="MITOCHONDRIAL IMPORT INNER MEMBRANE TRANSLOCASE SUBUNIT TIM16"/>
    <property type="match status" value="1"/>
</dbReference>
<keyword evidence="4" id="KW-0999">Mitochondrion inner membrane</keyword>
<evidence type="ECO:0000313" key="9">
    <source>
        <dbReference type="EMBL" id="EAX96846.1"/>
    </source>
</evidence>
<dbReference type="OrthoDB" id="10262892at2759"/>
<evidence type="ECO:0000256" key="1">
    <source>
        <dbReference type="ARBA" id="ARBA00004637"/>
    </source>
</evidence>
<keyword evidence="7" id="KW-0496">Mitochondrion</keyword>
<dbReference type="InterPro" id="IPR005341">
    <property type="entry name" value="Tim16"/>
</dbReference>
<dbReference type="SMR" id="A2FE18"/>
<dbReference type="Pfam" id="PF03656">
    <property type="entry name" value="Pam16"/>
    <property type="match status" value="1"/>
</dbReference>
<evidence type="ECO:0000256" key="8">
    <source>
        <dbReference type="ARBA" id="ARBA00023136"/>
    </source>
</evidence>
<dbReference type="STRING" id="5722.A2FE18"/>
<evidence type="ECO:0000256" key="5">
    <source>
        <dbReference type="ARBA" id="ARBA00022927"/>
    </source>
</evidence>
<keyword evidence="5" id="KW-0653">Protein transport</keyword>
<accession>A2FE18</accession>
<dbReference type="RefSeq" id="XP_001309776.1">
    <property type="nucleotide sequence ID" value="XM_001309775.1"/>
</dbReference>
<evidence type="ECO:0000313" key="10">
    <source>
        <dbReference type="Proteomes" id="UP000001542"/>
    </source>
</evidence>